<feature type="transmembrane region" description="Helical" evidence="7">
    <location>
        <begin position="166"/>
        <end position="188"/>
    </location>
</feature>
<dbReference type="PANTHER" id="PTHR33048">
    <property type="entry name" value="PTH11-LIKE INTEGRAL MEMBRANE PROTEIN (AFU_ORTHOLOGUE AFUA_5G11245)"/>
    <property type="match status" value="1"/>
</dbReference>
<keyword evidence="4 7" id="KW-0472">Membrane</keyword>
<keyword evidence="3 7" id="KW-1133">Transmembrane helix</keyword>
<dbReference type="PANTHER" id="PTHR33048:SF47">
    <property type="entry name" value="INTEGRAL MEMBRANE PROTEIN-RELATED"/>
    <property type="match status" value="1"/>
</dbReference>
<protein>
    <recommendedName>
        <fullName evidence="8">Rhodopsin domain-containing protein</fullName>
    </recommendedName>
</protein>
<dbReference type="OrthoDB" id="4682787at2759"/>
<feature type="compositionally biased region" description="Polar residues" evidence="6">
    <location>
        <begin position="366"/>
        <end position="380"/>
    </location>
</feature>
<proteinExistence type="inferred from homology"/>
<feature type="transmembrane region" description="Helical" evidence="7">
    <location>
        <begin position="110"/>
        <end position="126"/>
    </location>
</feature>
<evidence type="ECO:0000256" key="5">
    <source>
        <dbReference type="ARBA" id="ARBA00038359"/>
    </source>
</evidence>
<comment type="subcellular location">
    <subcellularLocation>
        <location evidence="1">Membrane</location>
        <topology evidence="1">Multi-pass membrane protein</topology>
    </subcellularLocation>
</comment>
<sequence length="432" mass="47390">MDGAERQAILAMPALDPPEGVEPNFANPSNLNELANGVAVAGLVITTITILIRLHSWIFILTSWKGRLEAALVISGFASYIGFAYGLLRIGNVELGWWVHQWDVTIGDTIGFSYASSLFFLIVTRANMVRQWVYTAGILYNSAIAPVKVAILIEWMRIFAPRTRNTFFWMCQIVLWLNVAWYTAATIVEAMQCTPRELVWDPTVKGTCLPTKAVEVISSSINVVSDIVILVAPQFVIWRLQLSGGKKIGVALIFAVGLFGTISAIFRLVATQAYLRSKDATYTVGPVGFWAYSELTSVFLVYGLPAVPAAYSGASTRVTRYYTQRTQKSSASKSGQSSKVNNVAPWQEGRKGSNNKYRNLDKDSLPLSSIDTKSGGWDSTVNDRDGSTPPPANGVVRTIEIRSDEVQTGISGGPDRDSGEDVLLRQHPWVQV</sequence>
<feature type="region of interest" description="Disordered" evidence="6">
    <location>
        <begin position="325"/>
        <end position="432"/>
    </location>
</feature>
<comment type="similarity">
    <text evidence="5">Belongs to the SAT4 family.</text>
</comment>
<evidence type="ECO:0000256" key="3">
    <source>
        <dbReference type="ARBA" id="ARBA00022989"/>
    </source>
</evidence>
<dbReference type="InterPro" id="IPR052337">
    <property type="entry name" value="SAT4-like"/>
</dbReference>
<reference evidence="9 10" key="1">
    <citation type="submission" date="2019-03" db="EMBL/GenBank/DDBJ databases">
        <title>Draft genome sequence of Xylaria hypoxylon DSM 108379, a ubiquitous saprotrophic-parasitic fungi on hardwood.</title>
        <authorList>
            <person name="Buettner E."/>
            <person name="Leonhardt S."/>
            <person name="Gebauer A.M."/>
            <person name="Liers C."/>
            <person name="Hofrichter M."/>
            <person name="Kellner H."/>
        </authorList>
    </citation>
    <scope>NUCLEOTIDE SEQUENCE [LARGE SCALE GENOMIC DNA]</scope>
    <source>
        <strain evidence="9 10">DSM 108379</strain>
    </source>
</reference>
<dbReference type="AlphaFoldDB" id="A0A4Z0YQK2"/>
<comment type="caution">
    <text evidence="9">The sequence shown here is derived from an EMBL/GenBank/DDBJ whole genome shotgun (WGS) entry which is preliminary data.</text>
</comment>
<feature type="compositionally biased region" description="Low complexity" evidence="6">
    <location>
        <begin position="325"/>
        <end position="339"/>
    </location>
</feature>
<dbReference type="InterPro" id="IPR049326">
    <property type="entry name" value="Rhodopsin_dom_fungi"/>
</dbReference>
<evidence type="ECO:0000313" key="9">
    <source>
        <dbReference type="EMBL" id="TGJ78862.1"/>
    </source>
</evidence>
<name>A0A4Z0YQK2_9PEZI</name>
<organism evidence="9 10">
    <name type="scientific">Xylaria hypoxylon</name>
    <dbReference type="NCBI Taxonomy" id="37992"/>
    <lineage>
        <taxon>Eukaryota</taxon>
        <taxon>Fungi</taxon>
        <taxon>Dikarya</taxon>
        <taxon>Ascomycota</taxon>
        <taxon>Pezizomycotina</taxon>
        <taxon>Sordariomycetes</taxon>
        <taxon>Xylariomycetidae</taxon>
        <taxon>Xylariales</taxon>
        <taxon>Xylariaceae</taxon>
        <taxon>Xylaria</taxon>
    </lineage>
</organism>
<feature type="transmembrane region" description="Helical" evidence="7">
    <location>
        <begin position="289"/>
        <end position="311"/>
    </location>
</feature>
<dbReference type="GO" id="GO:0016020">
    <property type="term" value="C:membrane"/>
    <property type="evidence" value="ECO:0007669"/>
    <property type="project" value="UniProtKB-SubCell"/>
</dbReference>
<evidence type="ECO:0000313" key="10">
    <source>
        <dbReference type="Proteomes" id="UP000297716"/>
    </source>
</evidence>
<feature type="transmembrane region" description="Helical" evidence="7">
    <location>
        <begin position="34"/>
        <end position="58"/>
    </location>
</feature>
<keyword evidence="10" id="KW-1185">Reference proteome</keyword>
<evidence type="ECO:0000256" key="4">
    <source>
        <dbReference type="ARBA" id="ARBA00023136"/>
    </source>
</evidence>
<dbReference type="Proteomes" id="UP000297716">
    <property type="component" value="Unassembled WGS sequence"/>
</dbReference>
<accession>A0A4Z0YQK2</accession>
<dbReference type="Pfam" id="PF20684">
    <property type="entry name" value="Fung_rhodopsin"/>
    <property type="match status" value="1"/>
</dbReference>
<dbReference type="EMBL" id="SKBN01000340">
    <property type="protein sequence ID" value="TGJ78862.1"/>
    <property type="molecule type" value="Genomic_DNA"/>
</dbReference>
<evidence type="ECO:0000256" key="7">
    <source>
        <dbReference type="SAM" id="Phobius"/>
    </source>
</evidence>
<feature type="transmembrane region" description="Helical" evidence="7">
    <location>
        <begin position="248"/>
        <end position="269"/>
    </location>
</feature>
<evidence type="ECO:0000256" key="1">
    <source>
        <dbReference type="ARBA" id="ARBA00004141"/>
    </source>
</evidence>
<evidence type="ECO:0000256" key="6">
    <source>
        <dbReference type="SAM" id="MobiDB-lite"/>
    </source>
</evidence>
<feature type="transmembrane region" description="Helical" evidence="7">
    <location>
        <begin position="138"/>
        <end position="160"/>
    </location>
</feature>
<gene>
    <name evidence="9" type="ORF">E0Z10_g9908</name>
</gene>
<evidence type="ECO:0000256" key="2">
    <source>
        <dbReference type="ARBA" id="ARBA00022692"/>
    </source>
</evidence>
<dbReference type="STRING" id="37992.A0A4Z0YQK2"/>
<keyword evidence="2 7" id="KW-0812">Transmembrane</keyword>
<feature type="compositionally biased region" description="Basic and acidic residues" evidence="6">
    <location>
        <begin position="414"/>
        <end position="424"/>
    </location>
</feature>
<feature type="domain" description="Rhodopsin" evidence="8">
    <location>
        <begin position="92"/>
        <end position="307"/>
    </location>
</feature>
<evidence type="ECO:0000259" key="8">
    <source>
        <dbReference type="Pfam" id="PF20684"/>
    </source>
</evidence>
<feature type="transmembrane region" description="Helical" evidence="7">
    <location>
        <begin position="70"/>
        <end position="90"/>
    </location>
</feature>